<accession>A0A6A5ALQ4</accession>
<dbReference type="VEuPathDB" id="FungiDB:H257_17386"/>
<organism evidence="3 4">
    <name type="scientific">Aphanomyces astaci</name>
    <name type="common">Crayfish plague agent</name>
    <dbReference type="NCBI Taxonomy" id="112090"/>
    <lineage>
        <taxon>Eukaryota</taxon>
        <taxon>Sar</taxon>
        <taxon>Stramenopiles</taxon>
        <taxon>Oomycota</taxon>
        <taxon>Saprolegniomycetes</taxon>
        <taxon>Saprolegniales</taxon>
        <taxon>Verrucalvaceae</taxon>
        <taxon>Aphanomyces</taxon>
    </lineage>
</organism>
<dbReference type="PROSITE" id="PS50222">
    <property type="entry name" value="EF_HAND_2"/>
    <property type="match status" value="1"/>
</dbReference>
<gene>
    <name evidence="3" type="ORF">AaE_005742</name>
</gene>
<evidence type="ECO:0000313" key="3">
    <source>
        <dbReference type="EMBL" id="KAF0753326.1"/>
    </source>
</evidence>
<feature type="region of interest" description="Disordered" evidence="1">
    <location>
        <begin position="102"/>
        <end position="123"/>
    </location>
</feature>
<evidence type="ECO:0000313" key="4">
    <source>
        <dbReference type="Proteomes" id="UP000469452"/>
    </source>
</evidence>
<name>A0A6A5ALQ4_APHAT</name>
<dbReference type="InterPro" id="IPR018247">
    <property type="entry name" value="EF_Hand_1_Ca_BS"/>
</dbReference>
<dbReference type="InterPro" id="IPR002048">
    <property type="entry name" value="EF_hand_dom"/>
</dbReference>
<dbReference type="AlphaFoldDB" id="A0A6A5ALQ4"/>
<sequence>MPRMAAAGSTRDSALFGSRSSSGAITTRKPPVPKFRPKKKPTSSCAIVEPPVSTLALVLQRAKKDDMDAAVAAATSNFSTAPSSPRSPLCRCSTHLLDLYNQAHSPSNSTGPPPSSPRQSKLDVRETLKFDPPAPHALGCRECGSKDLAAFCWKGCRNFTPLDELYNANESMVDKQQQLEATVYAQGIALHAADMNVKEHEQSLHVLQHEIVRLAEWAKDKRDPLTTQSVASEPMSSTLLAVKAMHHRFDLDGDGVLSMAEMNKLKAALGHRTTYTPETFDQLLESHRLSVRPVRFVEGGGGMQVGVTPEGLRQLYDIVGGSMLAQDLHTLGIHVGALL</sequence>
<dbReference type="EMBL" id="VJMI01011246">
    <property type="protein sequence ID" value="KAF0753326.1"/>
    <property type="molecule type" value="Genomic_DNA"/>
</dbReference>
<dbReference type="GO" id="GO:0005509">
    <property type="term" value="F:calcium ion binding"/>
    <property type="evidence" value="ECO:0007669"/>
    <property type="project" value="InterPro"/>
</dbReference>
<protein>
    <recommendedName>
        <fullName evidence="2">EF-hand domain-containing protein</fullName>
    </recommendedName>
</protein>
<evidence type="ECO:0000256" key="1">
    <source>
        <dbReference type="SAM" id="MobiDB-lite"/>
    </source>
</evidence>
<evidence type="ECO:0000259" key="2">
    <source>
        <dbReference type="PROSITE" id="PS50222"/>
    </source>
</evidence>
<comment type="caution">
    <text evidence="3">The sequence shown here is derived from an EMBL/GenBank/DDBJ whole genome shotgun (WGS) entry which is preliminary data.</text>
</comment>
<proteinExistence type="predicted"/>
<reference evidence="3 4" key="1">
    <citation type="submission" date="2019-06" db="EMBL/GenBank/DDBJ databases">
        <title>Genomics analysis of Aphanomyces spp. identifies a new class of oomycete effector associated with host adaptation.</title>
        <authorList>
            <person name="Gaulin E."/>
        </authorList>
    </citation>
    <scope>NUCLEOTIDE SEQUENCE [LARGE SCALE GENOMIC DNA]</scope>
    <source>
        <strain evidence="3 4">E</strain>
    </source>
</reference>
<feature type="region of interest" description="Disordered" evidence="1">
    <location>
        <begin position="1"/>
        <end position="44"/>
    </location>
</feature>
<dbReference type="PROSITE" id="PS00018">
    <property type="entry name" value="EF_HAND_1"/>
    <property type="match status" value="1"/>
</dbReference>
<dbReference type="Proteomes" id="UP000469452">
    <property type="component" value="Unassembled WGS sequence"/>
</dbReference>
<feature type="domain" description="EF-hand" evidence="2">
    <location>
        <begin position="237"/>
        <end position="272"/>
    </location>
</feature>